<sequence length="374" mass="43085">MDIPTRDKLDKEIEIYNIGAFVMHLETLITVWQKAYRVHQFRGISIGELKLPLPVRHLSCALASAYVSPNDSYKIQINNDKVISNRIDDYLIDKSAVHKIADCDNFISDSDAESYFHKKQPIYTQSSSTCRNIPTITLTSFIQEHLTLDHRLIDSECCVCAVDSETTQLADAERSQETEEVFNFVLTIEDTIYFLKGNSIEKFIRIHEIDNDNFKFTKIHNFSHPNFGSVLYCLTNNNILYFIRTKNGELLGRVDFKFNSILELTPVKLSNKFGIMCFGNSNSVKLLTIENEEFDISLSQEIDLHFRPTGCFTIQSHYIYIFGLDMRDELQSSFHIFSPNNNSLKPANLSLFPSLMLNNNKKNYLTDPSYVVFQ</sequence>
<keyword evidence="2" id="KW-1185">Reference proteome</keyword>
<organism evidence="1 2">
    <name type="scientific">Candida boidinii</name>
    <name type="common">Yeast</name>
    <dbReference type="NCBI Taxonomy" id="5477"/>
    <lineage>
        <taxon>Eukaryota</taxon>
        <taxon>Fungi</taxon>
        <taxon>Dikarya</taxon>
        <taxon>Ascomycota</taxon>
        <taxon>Saccharomycotina</taxon>
        <taxon>Pichiomycetes</taxon>
        <taxon>Pichiales</taxon>
        <taxon>Pichiaceae</taxon>
        <taxon>Ogataea</taxon>
        <taxon>Ogataea/Candida clade</taxon>
    </lineage>
</organism>
<comment type="caution">
    <text evidence="1">The sequence shown here is derived from an EMBL/GenBank/DDBJ whole genome shotgun (WGS) entry which is preliminary data.</text>
</comment>
<dbReference type="Proteomes" id="UP001165120">
    <property type="component" value="Unassembled WGS sequence"/>
</dbReference>
<dbReference type="AlphaFoldDB" id="A0A9W6WEX0"/>
<gene>
    <name evidence="1" type="ORF">Cboi02_000130100</name>
</gene>
<dbReference type="EMBL" id="BSXN01000292">
    <property type="protein sequence ID" value="GME67965.1"/>
    <property type="molecule type" value="Genomic_DNA"/>
</dbReference>
<protein>
    <submittedName>
        <fullName evidence="1">Unnamed protein product</fullName>
    </submittedName>
</protein>
<reference evidence="1" key="1">
    <citation type="submission" date="2023-04" db="EMBL/GenBank/DDBJ databases">
        <title>Candida boidinii NBRC 10035.</title>
        <authorList>
            <person name="Ichikawa N."/>
            <person name="Sato H."/>
            <person name="Tonouchi N."/>
        </authorList>
    </citation>
    <scope>NUCLEOTIDE SEQUENCE</scope>
    <source>
        <strain evidence="1">NBRC 10035</strain>
    </source>
</reference>
<name>A0A9W6WEX0_CANBO</name>
<proteinExistence type="predicted"/>
<evidence type="ECO:0000313" key="1">
    <source>
        <dbReference type="EMBL" id="GME67965.1"/>
    </source>
</evidence>
<accession>A0A9W6WEX0</accession>
<evidence type="ECO:0000313" key="2">
    <source>
        <dbReference type="Proteomes" id="UP001165120"/>
    </source>
</evidence>